<dbReference type="InterPro" id="IPR011009">
    <property type="entry name" value="Kinase-like_dom_sf"/>
</dbReference>
<dbReference type="Gene3D" id="1.10.510.10">
    <property type="entry name" value="Transferase(Phosphotransferase) domain 1"/>
    <property type="match status" value="1"/>
</dbReference>
<gene>
    <name evidence="2" type="ORF">PHYPA_001597</name>
</gene>
<accession>A0A2K1LAW0</accession>
<dbReference type="PANTHER" id="PTHR44329:SF260">
    <property type="entry name" value="PROTEIN KINASE DOMAIN-CONTAINING PROTEIN"/>
    <property type="match status" value="1"/>
</dbReference>
<feature type="domain" description="Protein kinase" evidence="1">
    <location>
        <begin position="1"/>
        <end position="146"/>
    </location>
</feature>
<dbReference type="Proteomes" id="UP000006727">
    <property type="component" value="Chromosome 1"/>
</dbReference>
<dbReference type="Gramene" id="Pp3c1_34504V3.1">
    <property type="protein sequence ID" value="PAC:32969101.CDS.1"/>
    <property type="gene ID" value="Pp3c1_34504"/>
</dbReference>
<evidence type="ECO:0000313" key="2">
    <source>
        <dbReference type="EMBL" id="PNR63172.1"/>
    </source>
</evidence>
<evidence type="ECO:0000259" key="1">
    <source>
        <dbReference type="PROSITE" id="PS50011"/>
    </source>
</evidence>
<keyword evidence="4" id="KW-1185">Reference proteome</keyword>
<evidence type="ECO:0000313" key="4">
    <source>
        <dbReference type="Proteomes" id="UP000006727"/>
    </source>
</evidence>
<dbReference type="GO" id="GO:0005524">
    <property type="term" value="F:ATP binding"/>
    <property type="evidence" value="ECO:0007669"/>
    <property type="project" value="InterPro"/>
</dbReference>
<dbReference type="EnsemblPlants" id="Pp3c1_34504V3.1">
    <property type="protein sequence ID" value="PAC:32969101.CDS.1"/>
    <property type="gene ID" value="Pp3c1_34504"/>
</dbReference>
<dbReference type="InterPro" id="IPR008271">
    <property type="entry name" value="Ser/Thr_kinase_AS"/>
</dbReference>
<reference evidence="2 4" key="2">
    <citation type="journal article" date="2018" name="Plant J.">
        <title>The Physcomitrella patens chromosome-scale assembly reveals moss genome structure and evolution.</title>
        <authorList>
            <person name="Lang D."/>
            <person name="Ullrich K.K."/>
            <person name="Murat F."/>
            <person name="Fuchs J."/>
            <person name="Jenkins J."/>
            <person name="Haas F.B."/>
            <person name="Piednoel M."/>
            <person name="Gundlach H."/>
            <person name="Van Bel M."/>
            <person name="Meyberg R."/>
            <person name="Vives C."/>
            <person name="Morata J."/>
            <person name="Symeonidi A."/>
            <person name="Hiss M."/>
            <person name="Muchero W."/>
            <person name="Kamisugi Y."/>
            <person name="Saleh O."/>
            <person name="Blanc G."/>
            <person name="Decker E.L."/>
            <person name="van Gessel N."/>
            <person name="Grimwood J."/>
            <person name="Hayes R.D."/>
            <person name="Graham S.W."/>
            <person name="Gunter L.E."/>
            <person name="McDaniel S.F."/>
            <person name="Hoernstein S.N.W."/>
            <person name="Larsson A."/>
            <person name="Li F.W."/>
            <person name="Perroud P.F."/>
            <person name="Phillips J."/>
            <person name="Ranjan P."/>
            <person name="Rokshar D.S."/>
            <person name="Rothfels C.J."/>
            <person name="Schneider L."/>
            <person name="Shu S."/>
            <person name="Stevenson D.W."/>
            <person name="Thummler F."/>
            <person name="Tillich M."/>
            <person name="Villarreal Aguilar J.C."/>
            <person name="Widiez T."/>
            <person name="Wong G.K."/>
            <person name="Wymore A."/>
            <person name="Zhang Y."/>
            <person name="Zimmer A.D."/>
            <person name="Quatrano R.S."/>
            <person name="Mayer K.F.X."/>
            <person name="Goodstein D."/>
            <person name="Casacuberta J.M."/>
            <person name="Vandepoele K."/>
            <person name="Reski R."/>
            <person name="Cuming A.C."/>
            <person name="Tuskan G.A."/>
            <person name="Maumus F."/>
            <person name="Salse J."/>
            <person name="Schmutz J."/>
            <person name="Rensing S.A."/>
        </authorList>
    </citation>
    <scope>NUCLEOTIDE SEQUENCE [LARGE SCALE GENOMIC DNA]</scope>
    <source>
        <strain evidence="3 4">cv. Gransden 2004</strain>
    </source>
</reference>
<reference evidence="3" key="3">
    <citation type="submission" date="2020-12" db="UniProtKB">
        <authorList>
            <consortium name="EnsemblPlants"/>
        </authorList>
    </citation>
    <scope>IDENTIFICATION</scope>
</reference>
<evidence type="ECO:0000313" key="3">
    <source>
        <dbReference type="EnsemblPlants" id="PAC:32969101.CDS.1"/>
    </source>
</evidence>
<protein>
    <recommendedName>
        <fullName evidence="1">Protein kinase domain-containing protein</fullName>
    </recommendedName>
</protein>
<proteinExistence type="predicted"/>
<dbReference type="PROSITE" id="PS00108">
    <property type="entry name" value="PROTEIN_KINASE_ST"/>
    <property type="match status" value="1"/>
</dbReference>
<dbReference type="AlphaFoldDB" id="A0A2K1LAW0"/>
<name>A0A2K1LAW0_PHYPA</name>
<dbReference type="STRING" id="3218.A0A2K1LAW0"/>
<dbReference type="Pfam" id="PF00069">
    <property type="entry name" value="Pkinase"/>
    <property type="match status" value="1"/>
</dbReference>
<dbReference type="InterPro" id="IPR051681">
    <property type="entry name" value="Ser/Thr_Kinases-Pseudokinases"/>
</dbReference>
<dbReference type="SUPFAM" id="SSF56112">
    <property type="entry name" value="Protein kinase-like (PK-like)"/>
    <property type="match status" value="1"/>
</dbReference>
<dbReference type="PANTHER" id="PTHR44329">
    <property type="entry name" value="SERINE/THREONINE-PROTEIN KINASE TNNI3K-RELATED"/>
    <property type="match status" value="1"/>
</dbReference>
<sequence>MKTSLSKLVKESGELSYIFLIDVMHQIVRRMYYLHDMYIVHHDLKLDNIFLNIKKKRISNENFQHVIVKVINFGISKIEVGSNPKASIDKKVYGTPKYIAPKALKNKSQIMTMCHFEADVYSFVMLYCKMLSKKIHLMVPLRQQRY</sequence>
<dbReference type="GO" id="GO:0004672">
    <property type="term" value="F:protein kinase activity"/>
    <property type="evidence" value="ECO:0007669"/>
    <property type="project" value="InterPro"/>
</dbReference>
<organism evidence="2">
    <name type="scientific">Physcomitrium patens</name>
    <name type="common">Spreading-leaved earth moss</name>
    <name type="synonym">Physcomitrella patens</name>
    <dbReference type="NCBI Taxonomy" id="3218"/>
    <lineage>
        <taxon>Eukaryota</taxon>
        <taxon>Viridiplantae</taxon>
        <taxon>Streptophyta</taxon>
        <taxon>Embryophyta</taxon>
        <taxon>Bryophyta</taxon>
        <taxon>Bryophytina</taxon>
        <taxon>Bryopsida</taxon>
        <taxon>Funariidae</taxon>
        <taxon>Funariales</taxon>
        <taxon>Funariaceae</taxon>
        <taxon>Physcomitrium</taxon>
    </lineage>
</organism>
<dbReference type="InterPro" id="IPR000719">
    <property type="entry name" value="Prot_kinase_dom"/>
</dbReference>
<reference evidence="2 4" key="1">
    <citation type="journal article" date="2008" name="Science">
        <title>The Physcomitrella genome reveals evolutionary insights into the conquest of land by plants.</title>
        <authorList>
            <person name="Rensing S."/>
            <person name="Lang D."/>
            <person name="Zimmer A."/>
            <person name="Terry A."/>
            <person name="Salamov A."/>
            <person name="Shapiro H."/>
            <person name="Nishiyama T."/>
            <person name="Perroud P.-F."/>
            <person name="Lindquist E."/>
            <person name="Kamisugi Y."/>
            <person name="Tanahashi T."/>
            <person name="Sakakibara K."/>
            <person name="Fujita T."/>
            <person name="Oishi K."/>
            <person name="Shin-I T."/>
            <person name="Kuroki Y."/>
            <person name="Toyoda A."/>
            <person name="Suzuki Y."/>
            <person name="Hashimoto A."/>
            <person name="Yamaguchi K."/>
            <person name="Sugano A."/>
            <person name="Kohara Y."/>
            <person name="Fujiyama A."/>
            <person name="Anterola A."/>
            <person name="Aoki S."/>
            <person name="Ashton N."/>
            <person name="Barbazuk W.B."/>
            <person name="Barker E."/>
            <person name="Bennetzen J."/>
            <person name="Bezanilla M."/>
            <person name="Blankenship R."/>
            <person name="Cho S.H."/>
            <person name="Dutcher S."/>
            <person name="Estelle M."/>
            <person name="Fawcett J.A."/>
            <person name="Gundlach H."/>
            <person name="Hanada K."/>
            <person name="Heyl A."/>
            <person name="Hicks K.A."/>
            <person name="Hugh J."/>
            <person name="Lohr M."/>
            <person name="Mayer K."/>
            <person name="Melkozernov A."/>
            <person name="Murata T."/>
            <person name="Nelson D."/>
            <person name="Pils B."/>
            <person name="Prigge M."/>
            <person name="Reiss B."/>
            <person name="Renner T."/>
            <person name="Rombauts S."/>
            <person name="Rushton P."/>
            <person name="Sanderfoot A."/>
            <person name="Schween G."/>
            <person name="Shiu S.-H."/>
            <person name="Stueber K."/>
            <person name="Theodoulou F.L."/>
            <person name="Tu H."/>
            <person name="Van de Peer Y."/>
            <person name="Verrier P.J."/>
            <person name="Waters E."/>
            <person name="Wood A."/>
            <person name="Yang L."/>
            <person name="Cove D."/>
            <person name="Cuming A."/>
            <person name="Hasebe M."/>
            <person name="Lucas S."/>
            <person name="Mishler D.B."/>
            <person name="Reski R."/>
            <person name="Grigoriev I."/>
            <person name="Quatrano R.S."/>
            <person name="Boore J.L."/>
        </authorList>
    </citation>
    <scope>NUCLEOTIDE SEQUENCE [LARGE SCALE GENOMIC DNA]</scope>
    <source>
        <strain evidence="3 4">cv. Gransden 2004</strain>
    </source>
</reference>
<dbReference type="EMBL" id="ABEU02000001">
    <property type="protein sequence ID" value="PNR63172.1"/>
    <property type="molecule type" value="Genomic_DNA"/>
</dbReference>
<dbReference type="InParanoid" id="A0A2K1LAW0"/>
<dbReference type="PROSITE" id="PS50011">
    <property type="entry name" value="PROTEIN_KINASE_DOM"/>
    <property type="match status" value="1"/>
</dbReference>